<dbReference type="Proteomes" id="UP000324325">
    <property type="component" value="Unassembled WGS sequence"/>
</dbReference>
<evidence type="ECO:0000256" key="1">
    <source>
        <dbReference type="ARBA" id="ARBA00005194"/>
    </source>
</evidence>
<feature type="domain" description="Beta-ketoacyl-[acyl-carrier-protein] synthase III C-terminal" evidence="15">
    <location>
        <begin position="232"/>
        <end position="321"/>
    </location>
</feature>
<comment type="function">
    <text evidence="14">Catalyzes the condensation reaction of fatty acid synthesis by the addition to an acyl acceptor of two carbons from malonyl-ACP. Catalyzes the first condensation reaction which initiates fatty acid synthesis and may therefore play a role in governing the total rate of fatty acid production. Possesses both acetoacetyl-ACP synthase and acetyl transacylase activities. Its substrate specificity determines the biosynthesis of branched-chain and/or straight-chain of fatty acids.</text>
</comment>
<reference evidence="17" key="1">
    <citation type="submission" date="2015-05" db="EMBL/GenBank/DDBJ databases">
        <authorList>
            <person name="Wang D.B."/>
            <person name="Wang M."/>
        </authorList>
    </citation>
    <scope>NUCLEOTIDE SEQUENCE [LARGE SCALE GENOMIC DNA]</scope>
    <source>
        <strain evidence="17">T1-815</strain>
    </source>
</reference>
<dbReference type="HAMAP" id="MF_01815">
    <property type="entry name" value="FabH"/>
    <property type="match status" value="1"/>
</dbReference>
<dbReference type="PANTHER" id="PTHR43091">
    <property type="entry name" value="3-OXOACYL-[ACYL-CARRIER-PROTEIN] SYNTHASE"/>
    <property type="match status" value="1"/>
</dbReference>
<evidence type="ECO:0000313" key="21">
    <source>
        <dbReference type="Proteomes" id="UP000283501"/>
    </source>
</evidence>
<evidence type="ECO:0000256" key="2">
    <source>
        <dbReference type="ARBA" id="ARBA00008642"/>
    </source>
</evidence>
<dbReference type="NCBIfam" id="NF006829">
    <property type="entry name" value="PRK09352.1"/>
    <property type="match status" value="1"/>
</dbReference>
<keyword evidence="7 14" id="KW-0275">Fatty acid biosynthesis</keyword>
<dbReference type="RefSeq" id="WP_012743894.1">
    <property type="nucleotide sequence ID" value="NZ_CP092643.1"/>
</dbReference>
<dbReference type="EMBL" id="CVRQ01000026">
    <property type="protein sequence ID" value="CRL40606.1"/>
    <property type="molecule type" value="Genomic_DNA"/>
</dbReference>
<dbReference type="EMBL" id="VSTG01000005">
    <property type="protein sequence ID" value="TYL58619.1"/>
    <property type="molecule type" value="Genomic_DNA"/>
</dbReference>
<evidence type="ECO:0000256" key="12">
    <source>
        <dbReference type="ARBA" id="ARBA00052467"/>
    </source>
</evidence>
<keyword evidence="8 14" id="KW-0511">Multifunctional enzyme</keyword>
<evidence type="ECO:0000256" key="11">
    <source>
        <dbReference type="ARBA" id="ARBA00052407"/>
    </source>
</evidence>
<dbReference type="EC" id="2.3.1.180" evidence="14"/>
<reference evidence="19 22" key="4">
    <citation type="submission" date="2019-08" db="EMBL/GenBank/DDBJ databases">
        <authorList>
            <person name="Duncan S."/>
            <person name="Walker A."/>
        </authorList>
    </citation>
    <scope>NUCLEOTIDE SEQUENCE [LARGE SCALE GENOMIC DNA]</scope>
    <source>
        <strain evidence="19 22">L2-21</strain>
    </source>
</reference>
<evidence type="ECO:0000256" key="13">
    <source>
        <dbReference type="ARBA" id="ARBA00052985"/>
    </source>
</evidence>
<feature type="active site" evidence="14">
    <location>
        <position position="109"/>
    </location>
</feature>
<reference evidence="18 21" key="3">
    <citation type="submission" date="2018-08" db="EMBL/GenBank/DDBJ databases">
        <title>A genome reference for cultivated species of the human gut microbiota.</title>
        <authorList>
            <person name="Zou Y."/>
            <person name="Xue W."/>
            <person name="Luo G."/>
        </authorList>
    </citation>
    <scope>NUCLEOTIDE SEQUENCE [LARGE SCALE GENOMIC DNA]</scope>
    <source>
        <strain evidence="18 21">AM26-2LB</strain>
    </source>
</reference>
<keyword evidence="5 14" id="KW-0276">Fatty acid metabolism</keyword>
<keyword evidence="20" id="KW-1185">Reference proteome</keyword>
<dbReference type="Proteomes" id="UP000049472">
    <property type="component" value="Unassembled WGS sequence"/>
</dbReference>
<feature type="active site" evidence="14">
    <location>
        <position position="278"/>
    </location>
</feature>
<dbReference type="OMA" id="WGSEGDK"/>
<reference evidence="19 22" key="5">
    <citation type="submission" date="2019-09" db="EMBL/GenBank/DDBJ databases">
        <title>Strain-level analysis of Eubacterium rectale using genomes from metagenomes.</title>
        <authorList>
            <person name="Karcher N."/>
            <person name="Segata N."/>
        </authorList>
    </citation>
    <scope>NUCLEOTIDE SEQUENCE [LARGE SCALE GENOMIC DNA]</scope>
    <source>
        <strain evidence="19 22">L2-21</strain>
    </source>
</reference>
<organism evidence="17 20">
    <name type="scientific">Agathobacter rectalis</name>
    <dbReference type="NCBI Taxonomy" id="39491"/>
    <lineage>
        <taxon>Bacteria</taxon>
        <taxon>Bacillati</taxon>
        <taxon>Bacillota</taxon>
        <taxon>Clostridia</taxon>
        <taxon>Lachnospirales</taxon>
        <taxon>Lachnospiraceae</taxon>
        <taxon>Agathobacter</taxon>
    </lineage>
</organism>
<dbReference type="FunFam" id="3.40.47.10:FF:000004">
    <property type="entry name" value="3-oxoacyl-[acyl-carrier-protein] synthase 3"/>
    <property type="match status" value="1"/>
</dbReference>
<comment type="catalytic activity">
    <reaction evidence="11">
        <text>(2S)-2-methylbutanoyl-CoA + malonyl-[ACP] + H(+) = (4S)-4-methyl-3-oxohexanoyl-[ACP] + CO2 + CoA</text>
        <dbReference type="Rhea" id="RHEA:42276"/>
        <dbReference type="Rhea" id="RHEA-COMP:9623"/>
        <dbReference type="Rhea" id="RHEA-COMP:17148"/>
        <dbReference type="ChEBI" id="CHEBI:15378"/>
        <dbReference type="ChEBI" id="CHEBI:16526"/>
        <dbReference type="ChEBI" id="CHEBI:57287"/>
        <dbReference type="ChEBI" id="CHEBI:78449"/>
        <dbReference type="ChEBI" id="CHEBI:88166"/>
        <dbReference type="ChEBI" id="CHEBI:167462"/>
        <dbReference type="EC" id="2.3.1.300"/>
    </reaction>
    <physiologicalReaction direction="left-to-right" evidence="11">
        <dbReference type="Rhea" id="RHEA:42277"/>
    </physiologicalReaction>
</comment>
<evidence type="ECO:0000256" key="6">
    <source>
        <dbReference type="ARBA" id="ARBA00023098"/>
    </source>
</evidence>
<dbReference type="CDD" id="cd00830">
    <property type="entry name" value="KAS_III"/>
    <property type="match status" value="1"/>
</dbReference>
<dbReference type="PANTHER" id="PTHR43091:SF1">
    <property type="entry name" value="BETA-KETOACYL-[ACYL-CARRIER-PROTEIN] SYNTHASE III, CHLOROPLASTIC"/>
    <property type="match status" value="1"/>
</dbReference>
<evidence type="ECO:0000256" key="7">
    <source>
        <dbReference type="ARBA" id="ARBA00023160"/>
    </source>
</evidence>
<accession>A0A0M6WST0</accession>
<evidence type="ECO:0000313" key="22">
    <source>
        <dbReference type="Proteomes" id="UP000324325"/>
    </source>
</evidence>
<dbReference type="NCBIfam" id="TIGR00747">
    <property type="entry name" value="fabH"/>
    <property type="match status" value="1"/>
</dbReference>
<evidence type="ECO:0000313" key="19">
    <source>
        <dbReference type="EMBL" id="TYL58619.1"/>
    </source>
</evidence>
<evidence type="ECO:0000259" key="15">
    <source>
        <dbReference type="Pfam" id="PF08541"/>
    </source>
</evidence>
<feature type="region of interest" description="ACP-binding" evidence="14">
    <location>
        <begin position="249"/>
        <end position="253"/>
    </location>
</feature>
<evidence type="ECO:0000256" key="5">
    <source>
        <dbReference type="ARBA" id="ARBA00022832"/>
    </source>
</evidence>
<dbReference type="GeneID" id="86989815"/>
<evidence type="ECO:0000313" key="18">
    <source>
        <dbReference type="EMBL" id="RHF08011.1"/>
    </source>
</evidence>
<evidence type="ECO:0000256" key="4">
    <source>
        <dbReference type="ARBA" id="ARBA00022679"/>
    </source>
</evidence>
<evidence type="ECO:0000256" key="8">
    <source>
        <dbReference type="ARBA" id="ARBA00023268"/>
    </source>
</evidence>
<dbReference type="InterPro" id="IPR004655">
    <property type="entry name" value="FabH"/>
</dbReference>
<keyword evidence="14" id="KW-0963">Cytoplasm</keyword>
<keyword evidence="6 14" id="KW-0443">Lipid metabolism</keyword>
<comment type="subunit">
    <text evidence="14">Homodimer.</text>
</comment>
<evidence type="ECO:0000256" key="3">
    <source>
        <dbReference type="ARBA" id="ARBA00022516"/>
    </source>
</evidence>
<gene>
    <name evidence="14" type="primary">fabH</name>
    <name evidence="18" type="ORF">DW703_02315</name>
    <name evidence="19" type="ORF">FYL37_05405</name>
    <name evidence="17" type="ORF">T1815_24111</name>
</gene>
<dbReference type="InterPro" id="IPR013747">
    <property type="entry name" value="ACP_syn_III_C"/>
</dbReference>
<feature type="domain" description="Beta-ketoacyl-[acyl-carrier-protein] synthase III N-terminal" evidence="16">
    <location>
        <begin position="103"/>
        <end position="179"/>
    </location>
</feature>
<comment type="catalytic activity">
    <reaction evidence="12">
        <text>2-methylpropanoyl-CoA + malonyl-[ACP] + H(+) = 4-methyl-3-oxopentanoyl-[ACP] + CO2 + CoA</text>
        <dbReference type="Rhea" id="RHEA:42268"/>
        <dbReference type="Rhea" id="RHEA-COMP:9623"/>
        <dbReference type="Rhea" id="RHEA-COMP:9940"/>
        <dbReference type="ChEBI" id="CHEBI:15378"/>
        <dbReference type="ChEBI" id="CHEBI:16526"/>
        <dbReference type="ChEBI" id="CHEBI:57287"/>
        <dbReference type="ChEBI" id="CHEBI:57338"/>
        <dbReference type="ChEBI" id="CHEBI:78449"/>
        <dbReference type="ChEBI" id="CHEBI:78820"/>
        <dbReference type="EC" id="2.3.1.300"/>
    </reaction>
    <physiologicalReaction direction="left-to-right" evidence="12">
        <dbReference type="Rhea" id="RHEA:42269"/>
    </physiologicalReaction>
</comment>
<name>A0A0M6WST0_9FIRM</name>
<dbReference type="EMBL" id="QSKY01000002">
    <property type="protein sequence ID" value="RHF08011.1"/>
    <property type="molecule type" value="Genomic_DNA"/>
</dbReference>
<reference evidence="20" key="2">
    <citation type="submission" date="2015-05" db="EMBL/GenBank/DDBJ databases">
        <authorList>
            <consortium name="Pathogen Informatics"/>
        </authorList>
    </citation>
    <scope>NUCLEOTIDE SEQUENCE [LARGE SCALE GENOMIC DNA]</scope>
    <source>
        <strain evidence="20">T1-815</strain>
    </source>
</reference>
<comment type="catalytic activity">
    <reaction evidence="10">
        <text>malonyl-[ACP] + acetyl-CoA + H(+) = 3-oxobutanoyl-[ACP] + CO2 + CoA</text>
        <dbReference type="Rhea" id="RHEA:12080"/>
        <dbReference type="Rhea" id="RHEA-COMP:9623"/>
        <dbReference type="Rhea" id="RHEA-COMP:9625"/>
        <dbReference type="ChEBI" id="CHEBI:15378"/>
        <dbReference type="ChEBI" id="CHEBI:16526"/>
        <dbReference type="ChEBI" id="CHEBI:57287"/>
        <dbReference type="ChEBI" id="CHEBI:57288"/>
        <dbReference type="ChEBI" id="CHEBI:78449"/>
        <dbReference type="ChEBI" id="CHEBI:78450"/>
        <dbReference type="EC" id="2.3.1.180"/>
    </reaction>
    <physiologicalReaction direction="left-to-right" evidence="10">
        <dbReference type="Rhea" id="RHEA:12081"/>
    </physiologicalReaction>
</comment>
<dbReference type="UniPathway" id="UPA00094"/>
<comment type="catalytic activity">
    <reaction evidence="13">
        <text>3-methylbutanoyl-CoA + malonyl-[ACP] + H(+) = 5-methyl-3-oxohexanoyl-[ACP] + CO2 + CoA</text>
        <dbReference type="Rhea" id="RHEA:42272"/>
        <dbReference type="Rhea" id="RHEA-COMP:9623"/>
        <dbReference type="Rhea" id="RHEA-COMP:9941"/>
        <dbReference type="ChEBI" id="CHEBI:15378"/>
        <dbReference type="ChEBI" id="CHEBI:16526"/>
        <dbReference type="ChEBI" id="CHEBI:57287"/>
        <dbReference type="ChEBI" id="CHEBI:57345"/>
        <dbReference type="ChEBI" id="CHEBI:78449"/>
        <dbReference type="ChEBI" id="CHEBI:78822"/>
        <dbReference type="EC" id="2.3.1.300"/>
    </reaction>
    <physiologicalReaction direction="left-to-right" evidence="13">
        <dbReference type="Rhea" id="RHEA:42273"/>
    </physiologicalReaction>
</comment>
<evidence type="ECO:0000256" key="14">
    <source>
        <dbReference type="HAMAP-Rule" id="MF_01815"/>
    </source>
</evidence>
<comment type="pathway">
    <text evidence="1 14">Lipid metabolism; fatty acid biosynthesis.</text>
</comment>
<sequence length="322" mass="34044">MKIVGTGSCLPQRVVSNDDLAAIMDTSDEWISSRTGIRNRHIATTETTTSLACDAVKSALQDAGIDGSEIDLIIAASVSTDKIVPSLACQIQAEIGAGSAVAFDINAACSGFLFGLATADAYFKTGRFHKAVVVGAEVLSKIMDWNDRSTCVLFGDGAGAAVVTDEGDAFKGFVQGSDGKGGEALDGDNRPVVNPFTDNGKQSALGGYVTMDGPAVYKFAVKTVPKAINELLDEIGWSVDDVDVYVLHQANIRIIESVAKRLKQPMDKFPTNLQHCGNISAASVPILLDKVRKDGMIKHEEKIILSGFGAGLTWGACAIEWQ</sequence>
<proteinExistence type="inferred from homology"/>
<dbReference type="AlphaFoldDB" id="A0A0M6WST0"/>
<keyword evidence="3 14" id="KW-0444">Lipid biosynthesis</keyword>
<dbReference type="Proteomes" id="UP000283501">
    <property type="component" value="Unassembled WGS sequence"/>
</dbReference>
<dbReference type="Pfam" id="PF08545">
    <property type="entry name" value="ACP_syn_III"/>
    <property type="match status" value="1"/>
</dbReference>
<keyword evidence="4 14" id="KW-0808">Transferase</keyword>
<dbReference type="GO" id="GO:0004315">
    <property type="term" value="F:3-oxoacyl-[acyl-carrier-protein] synthase activity"/>
    <property type="evidence" value="ECO:0007669"/>
    <property type="project" value="InterPro"/>
</dbReference>
<comment type="subcellular location">
    <subcellularLocation>
        <location evidence="14">Cytoplasm</location>
    </subcellularLocation>
</comment>
<evidence type="ECO:0000313" key="20">
    <source>
        <dbReference type="Proteomes" id="UP000049472"/>
    </source>
</evidence>
<protein>
    <recommendedName>
        <fullName evidence="14">Beta-ketoacyl-[acyl-carrier-protein] synthase III</fullName>
        <shortName evidence="14">Beta-ketoacyl-ACP synthase III</shortName>
        <shortName evidence="14">KAS III</shortName>
        <ecNumber evidence="14">2.3.1.180</ecNumber>
    </recommendedName>
    <alternativeName>
        <fullName evidence="14">3-oxoacyl-[acyl-carrier-protein] synthase 3</fullName>
    </alternativeName>
    <alternativeName>
        <fullName evidence="14">3-oxoacyl-[acyl-carrier-protein] synthase III</fullName>
    </alternativeName>
</protein>
<dbReference type="Gene3D" id="3.40.47.10">
    <property type="match status" value="1"/>
</dbReference>
<evidence type="ECO:0000256" key="10">
    <source>
        <dbReference type="ARBA" id="ARBA00051096"/>
    </source>
</evidence>
<keyword evidence="9 14" id="KW-0012">Acyltransferase</keyword>
<comment type="domain">
    <text evidence="14">The last Arg residue of the ACP-binding site is essential for the weak association between ACP/AcpP and FabH.</text>
</comment>
<dbReference type="InterPro" id="IPR016039">
    <property type="entry name" value="Thiolase-like"/>
</dbReference>
<dbReference type="SUPFAM" id="SSF53901">
    <property type="entry name" value="Thiolase-like"/>
    <property type="match status" value="1"/>
</dbReference>
<dbReference type="GO" id="GO:0033818">
    <property type="term" value="F:beta-ketoacyl-acyl-carrier-protein synthase III activity"/>
    <property type="evidence" value="ECO:0007669"/>
    <property type="project" value="UniProtKB-UniRule"/>
</dbReference>
<evidence type="ECO:0000313" key="17">
    <source>
        <dbReference type="EMBL" id="CRL40606.1"/>
    </source>
</evidence>
<evidence type="ECO:0000256" key="9">
    <source>
        <dbReference type="ARBA" id="ARBA00023315"/>
    </source>
</evidence>
<dbReference type="GO" id="GO:0005737">
    <property type="term" value="C:cytoplasm"/>
    <property type="evidence" value="ECO:0007669"/>
    <property type="project" value="UniProtKB-SubCell"/>
</dbReference>
<dbReference type="InterPro" id="IPR013751">
    <property type="entry name" value="ACP_syn_III_N"/>
</dbReference>
<dbReference type="Pfam" id="PF08541">
    <property type="entry name" value="ACP_syn_III_C"/>
    <property type="match status" value="1"/>
</dbReference>
<comment type="similarity">
    <text evidence="2 14">Belongs to the thiolase-like superfamily. FabH family.</text>
</comment>
<dbReference type="GO" id="GO:0006633">
    <property type="term" value="P:fatty acid biosynthetic process"/>
    <property type="evidence" value="ECO:0007669"/>
    <property type="project" value="UniProtKB-UniRule"/>
</dbReference>
<feature type="active site" evidence="14">
    <location>
        <position position="248"/>
    </location>
</feature>
<evidence type="ECO:0000259" key="16">
    <source>
        <dbReference type="Pfam" id="PF08545"/>
    </source>
</evidence>